<feature type="compositionally biased region" description="Basic and acidic residues" evidence="1">
    <location>
        <begin position="67"/>
        <end position="76"/>
    </location>
</feature>
<reference evidence="2" key="1">
    <citation type="submission" date="2022-08" db="UniProtKB">
        <authorList>
            <consortium name="EnsemblMetazoa"/>
        </authorList>
    </citation>
    <scope>IDENTIFICATION</scope>
    <source>
        <strain evidence="2">Israel</strain>
    </source>
</reference>
<organism evidence="2 3">
    <name type="scientific">Phlebotomus papatasi</name>
    <name type="common">Sandfly</name>
    <dbReference type="NCBI Taxonomy" id="29031"/>
    <lineage>
        <taxon>Eukaryota</taxon>
        <taxon>Metazoa</taxon>
        <taxon>Ecdysozoa</taxon>
        <taxon>Arthropoda</taxon>
        <taxon>Hexapoda</taxon>
        <taxon>Insecta</taxon>
        <taxon>Pterygota</taxon>
        <taxon>Neoptera</taxon>
        <taxon>Endopterygota</taxon>
        <taxon>Diptera</taxon>
        <taxon>Nematocera</taxon>
        <taxon>Psychodoidea</taxon>
        <taxon>Psychodidae</taxon>
        <taxon>Phlebotomus</taxon>
        <taxon>Phlebotomus</taxon>
    </lineage>
</organism>
<dbReference type="VEuPathDB" id="VectorBase:PPAI008615"/>
<dbReference type="EnsemblMetazoa" id="PPAI008615-RA">
    <property type="protein sequence ID" value="PPAI008615-PA"/>
    <property type="gene ID" value="PPAI008615"/>
</dbReference>
<evidence type="ECO:0000313" key="2">
    <source>
        <dbReference type="EnsemblMetazoa" id="PPAI008615-PA"/>
    </source>
</evidence>
<feature type="region of interest" description="Disordered" evidence="1">
    <location>
        <begin position="48"/>
        <end position="111"/>
    </location>
</feature>
<accession>A0A1B0DK41</accession>
<evidence type="ECO:0000256" key="1">
    <source>
        <dbReference type="SAM" id="MobiDB-lite"/>
    </source>
</evidence>
<evidence type="ECO:0000313" key="3">
    <source>
        <dbReference type="Proteomes" id="UP000092462"/>
    </source>
</evidence>
<sequence>RARKGEADWGLVKVGDYTERRIGQREKIHKSDIMETWLVDVKQLRIPRPKFGTSSGSPPHHRNVRLMPREPPRDYHLATAEDFATPSSPERQMKQLQSDTEEIRQALQEKL</sequence>
<proteinExistence type="predicted"/>
<protein>
    <submittedName>
        <fullName evidence="2">Uncharacterized protein</fullName>
    </submittedName>
</protein>
<dbReference type="AlphaFoldDB" id="A0A1B0DK41"/>
<dbReference type="EMBL" id="AJVK01066197">
    <property type="status" value="NOT_ANNOTATED_CDS"/>
    <property type="molecule type" value="Genomic_DNA"/>
</dbReference>
<feature type="compositionally biased region" description="Basic and acidic residues" evidence="1">
    <location>
        <begin position="101"/>
        <end position="111"/>
    </location>
</feature>
<name>A0A1B0DK41_PHLPP</name>
<feature type="compositionally biased region" description="Polar residues" evidence="1">
    <location>
        <begin position="85"/>
        <end position="98"/>
    </location>
</feature>
<keyword evidence="3" id="KW-1185">Reference proteome</keyword>
<dbReference type="Proteomes" id="UP000092462">
    <property type="component" value="Unassembled WGS sequence"/>
</dbReference>